<gene>
    <name evidence="2" type="ORF">BECKLFY1418A_GA0070994_102636</name>
</gene>
<dbReference type="AlphaFoldDB" id="A0A450UJU3"/>
<feature type="compositionally biased region" description="Polar residues" evidence="1">
    <location>
        <begin position="16"/>
        <end position="27"/>
    </location>
</feature>
<organism evidence="2">
    <name type="scientific">Candidatus Kentrum sp. LFY</name>
    <dbReference type="NCBI Taxonomy" id="2126342"/>
    <lineage>
        <taxon>Bacteria</taxon>
        <taxon>Pseudomonadati</taxon>
        <taxon>Pseudomonadota</taxon>
        <taxon>Gammaproteobacteria</taxon>
        <taxon>Candidatus Kentrum</taxon>
    </lineage>
</organism>
<accession>A0A450UJU3</accession>
<evidence type="ECO:0000256" key="1">
    <source>
        <dbReference type="SAM" id="MobiDB-lite"/>
    </source>
</evidence>
<feature type="compositionally biased region" description="Basic and acidic residues" evidence="1">
    <location>
        <begin position="123"/>
        <end position="132"/>
    </location>
</feature>
<proteinExistence type="predicted"/>
<feature type="region of interest" description="Disordered" evidence="1">
    <location>
        <begin position="1"/>
        <end position="136"/>
    </location>
</feature>
<dbReference type="EMBL" id="CAADFH010000026">
    <property type="protein sequence ID" value="VFJ92819.1"/>
    <property type="molecule type" value="Genomic_DNA"/>
</dbReference>
<feature type="compositionally biased region" description="Polar residues" evidence="1">
    <location>
        <begin position="110"/>
        <end position="122"/>
    </location>
</feature>
<sequence>MSIVEEELHIRPESIPSLSARSPNTSAGFPGPRGSFPEVLTRFPRPQATSPKVREGLLTDRENLPEPWAVLPEPRATLPKTRESLPTDRESLPESWESSPTPSSGYPKPSETSPMPRQSPSNVHEEDFHHTGNETMAPVDRVELRVTRQQIILLGFVGSYPCSRAGTGICRVTPPGPTRPTAYKPGLLFHSKPLASPPKIRFVFPSRTSASAIESR</sequence>
<protein>
    <submittedName>
        <fullName evidence="2">Uncharacterized protein</fullName>
    </submittedName>
</protein>
<reference evidence="2" key="1">
    <citation type="submission" date="2019-02" db="EMBL/GenBank/DDBJ databases">
        <authorList>
            <person name="Gruber-Vodicka R. H."/>
            <person name="Seah K. B. B."/>
        </authorList>
    </citation>
    <scope>NUCLEOTIDE SEQUENCE</scope>
    <source>
        <strain evidence="2">BECK_M6</strain>
    </source>
</reference>
<feature type="compositionally biased region" description="Basic and acidic residues" evidence="1">
    <location>
        <begin position="80"/>
        <end position="92"/>
    </location>
</feature>
<name>A0A450UJU3_9GAMM</name>
<evidence type="ECO:0000313" key="2">
    <source>
        <dbReference type="EMBL" id="VFJ92819.1"/>
    </source>
</evidence>
<feature type="compositionally biased region" description="Basic and acidic residues" evidence="1">
    <location>
        <begin position="1"/>
        <end position="12"/>
    </location>
</feature>
<feature type="compositionally biased region" description="Basic and acidic residues" evidence="1">
    <location>
        <begin position="52"/>
        <end position="64"/>
    </location>
</feature>
<feature type="compositionally biased region" description="Low complexity" evidence="1">
    <location>
        <begin position="93"/>
        <end position="104"/>
    </location>
</feature>